<evidence type="ECO:0000259" key="2">
    <source>
        <dbReference type="PROSITE" id="PS50994"/>
    </source>
</evidence>
<dbReference type="EMBL" id="JAUSYA010000001">
    <property type="protein sequence ID" value="MDQ0683474.1"/>
    <property type="molecule type" value="Genomic_DNA"/>
</dbReference>
<name>A0ABU0PYQ4_STRAH</name>
<dbReference type="Gene3D" id="3.30.420.10">
    <property type="entry name" value="Ribonuclease H-like superfamily/Ribonuclease H"/>
    <property type="match status" value="1"/>
</dbReference>
<sequence length="830" mass="90111">MALVELSVVEQRYRAVLAVLAGATVTEVAAQLGVARQRVSGWKSRYEASGLAGLVDRSRRPASCPHQASAEVEAAVCELRRKHPRWGPRRIAHVLERSGAVDPVPSRMTVYRILVRHGLVEPGVRRRKRSDYKRWQRDRPMQLWQMDIVGGVMLVNPVTGELTEAKVVTGVDDHSRFCVIASVVERATGRAVCAAFARALQRFGVPEEVLTDNGKQFTDRFGHGGEVLFDRICRENGIAHRLTQPASPTTTGKVERFHQTLRRELLDDCGAFESIGAAQAALDAWVEEYNSERPHQALDMQSPADRFTPVPEQERDVPGLRIPGVLALVPQQRTVPAAVPDPVEAAPAPAPLPEVVQVDEGGPVEFERVVPASGNLQVAGKQFWLGPARSGLTVTFWADTSVIHLLIAGTRIKTVRSHLSVSDLAVLAARGGRAAGPAPLPVGDGAAFEVDRVVNNSGLVGLGGRQVLAAEILGGRQVGIRIDGETLSFFDLSSRELLRVRPNPLSSDQVQRLRGLRPAGPPPRPRVEPVRVQRRISAVGTIMVCRQTVSLGRPYAGQTVTVHVSDSTITVHLDGQVRVIQRTTDIPVRHVKANNPVKFPMLSRPIVKQHLGPERQPSPGTRHSRTARHGGSVTPLAAARLQGLDAATKVGDLLNSLGQRQLQRLDAGRRPADGGGRLRAVEIISVVGGVAVVGDEGALAGTGDRPPVPLQQGHGLLHGQARRPELPHQHGLRRQRVTRPQPARADPLPQGLGDHLERQRHPAARRPAPAPPHHHARSPPLSTPSTSTIRPIQTGKPAPHYPRPTAHKKGIRRDALECAREAMLTSRTRR</sequence>
<dbReference type="Pfam" id="PF13683">
    <property type="entry name" value="rve_3"/>
    <property type="match status" value="1"/>
</dbReference>
<dbReference type="Proteomes" id="UP001243364">
    <property type="component" value="Unassembled WGS sequence"/>
</dbReference>
<accession>A0ABU0PYQ4</accession>
<dbReference type="Pfam" id="PF13565">
    <property type="entry name" value="HTH_32"/>
    <property type="match status" value="1"/>
</dbReference>
<dbReference type="InterPro" id="IPR009057">
    <property type="entry name" value="Homeodomain-like_sf"/>
</dbReference>
<dbReference type="InterPro" id="IPR047656">
    <property type="entry name" value="IS481-like_transpos"/>
</dbReference>
<dbReference type="InterPro" id="IPR036397">
    <property type="entry name" value="RNaseH_sf"/>
</dbReference>
<gene>
    <name evidence="3" type="ORF">QFZ56_002437</name>
</gene>
<evidence type="ECO:0000313" key="4">
    <source>
        <dbReference type="Proteomes" id="UP001243364"/>
    </source>
</evidence>
<evidence type="ECO:0000256" key="1">
    <source>
        <dbReference type="SAM" id="MobiDB-lite"/>
    </source>
</evidence>
<feature type="domain" description="Integrase catalytic" evidence="2">
    <location>
        <begin position="136"/>
        <end position="311"/>
    </location>
</feature>
<dbReference type="InterPro" id="IPR001584">
    <property type="entry name" value="Integrase_cat-core"/>
</dbReference>
<dbReference type="SUPFAM" id="SSF53098">
    <property type="entry name" value="Ribonuclease H-like"/>
    <property type="match status" value="1"/>
</dbReference>
<reference evidence="3 4" key="1">
    <citation type="submission" date="2023-07" db="EMBL/GenBank/DDBJ databases">
        <title>Comparative genomics of wheat-associated soil bacteria to identify genetic determinants of phenazine resistance.</title>
        <authorList>
            <person name="Mouncey N."/>
        </authorList>
    </citation>
    <scope>NUCLEOTIDE SEQUENCE [LARGE SCALE GENOMIC DNA]</scope>
    <source>
        <strain evidence="3 4">W4I19-2</strain>
    </source>
</reference>
<feature type="compositionally biased region" description="Low complexity" evidence="1">
    <location>
        <begin position="778"/>
        <end position="794"/>
    </location>
</feature>
<feature type="region of interest" description="Disordered" evidence="1">
    <location>
        <begin position="608"/>
        <end position="631"/>
    </location>
</feature>
<dbReference type="NCBIfam" id="NF033577">
    <property type="entry name" value="transpos_IS481"/>
    <property type="match status" value="1"/>
</dbReference>
<feature type="region of interest" description="Disordered" evidence="1">
    <location>
        <begin position="724"/>
        <end position="814"/>
    </location>
</feature>
<proteinExistence type="predicted"/>
<evidence type="ECO:0000313" key="3">
    <source>
        <dbReference type="EMBL" id="MDQ0683474.1"/>
    </source>
</evidence>
<protein>
    <submittedName>
        <fullName evidence="3">Transposase InsO family protein</fullName>
    </submittedName>
</protein>
<dbReference type="SUPFAM" id="SSF46689">
    <property type="entry name" value="Homeodomain-like"/>
    <property type="match status" value="1"/>
</dbReference>
<organism evidence="3 4">
    <name type="scientific">Streptomyces achromogenes</name>
    <dbReference type="NCBI Taxonomy" id="67255"/>
    <lineage>
        <taxon>Bacteria</taxon>
        <taxon>Bacillati</taxon>
        <taxon>Actinomycetota</taxon>
        <taxon>Actinomycetes</taxon>
        <taxon>Kitasatosporales</taxon>
        <taxon>Streptomycetaceae</taxon>
        <taxon>Streptomyces</taxon>
    </lineage>
</organism>
<dbReference type="PROSITE" id="PS50994">
    <property type="entry name" value="INTEGRASE"/>
    <property type="match status" value="1"/>
</dbReference>
<dbReference type="PANTHER" id="PTHR35004:SF6">
    <property type="entry name" value="TRANSPOSASE"/>
    <property type="match status" value="1"/>
</dbReference>
<keyword evidence="4" id="KW-1185">Reference proteome</keyword>
<dbReference type="InterPro" id="IPR012337">
    <property type="entry name" value="RNaseH-like_sf"/>
</dbReference>
<dbReference type="PANTHER" id="PTHR35004">
    <property type="entry name" value="TRANSPOSASE RV3428C-RELATED"/>
    <property type="match status" value="1"/>
</dbReference>
<comment type="caution">
    <text evidence="3">The sequence shown here is derived from an EMBL/GenBank/DDBJ whole genome shotgun (WGS) entry which is preliminary data.</text>
</comment>